<comment type="caution">
    <text evidence="7">The sequence shown here is derived from an EMBL/GenBank/DDBJ whole genome shotgun (WGS) entry which is preliminary data.</text>
</comment>
<reference evidence="7" key="1">
    <citation type="journal article" date="2014" name="Int. J. Syst. Evol. Microbiol.">
        <title>Complete genome sequence of Corynebacterium casei LMG S-19264T (=DSM 44701T), isolated from a smear-ripened cheese.</title>
        <authorList>
            <consortium name="US DOE Joint Genome Institute (JGI-PGF)"/>
            <person name="Walter F."/>
            <person name="Albersmeier A."/>
            <person name="Kalinowski J."/>
            <person name="Ruckert C."/>
        </authorList>
    </citation>
    <scope>NUCLEOTIDE SEQUENCE</scope>
    <source>
        <strain evidence="7">KCTC 32020</strain>
    </source>
</reference>
<accession>A0A918YVW9</accession>
<dbReference type="PIRSF" id="PIRSF006157">
    <property type="entry name" value="Doxgns_DODA"/>
    <property type="match status" value="1"/>
</dbReference>
<evidence type="ECO:0000256" key="2">
    <source>
        <dbReference type="ARBA" id="ARBA00007581"/>
    </source>
</evidence>
<dbReference type="EMBL" id="BNCF01000001">
    <property type="protein sequence ID" value="GHE25957.1"/>
    <property type="molecule type" value="Genomic_DNA"/>
</dbReference>
<dbReference type="Gene3D" id="3.40.830.10">
    <property type="entry name" value="LigB-like"/>
    <property type="match status" value="1"/>
</dbReference>
<name>A0A918YVW9_9GAMM</name>
<dbReference type="InterPro" id="IPR014436">
    <property type="entry name" value="Extradiol_dOase_DODA"/>
</dbReference>
<dbReference type="PANTHER" id="PTHR30096:SF0">
    <property type="entry name" value="4,5-DOPA DIOXYGENASE EXTRADIOL-LIKE PROTEIN"/>
    <property type="match status" value="1"/>
</dbReference>
<evidence type="ECO:0000256" key="5">
    <source>
        <dbReference type="ARBA" id="ARBA00023002"/>
    </source>
</evidence>
<dbReference type="Proteomes" id="UP000636453">
    <property type="component" value="Unassembled WGS sequence"/>
</dbReference>
<dbReference type="AlphaFoldDB" id="A0A918YVW9"/>
<evidence type="ECO:0000256" key="4">
    <source>
        <dbReference type="ARBA" id="ARBA00022833"/>
    </source>
</evidence>
<dbReference type="GO" id="GO:0008198">
    <property type="term" value="F:ferrous iron binding"/>
    <property type="evidence" value="ECO:0007669"/>
    <property type="project" value="InterPro"/>
</dbReference>
<dbReference type="PANTHER" id="PTHR30096">
    <property type="entry name" value="4,5-DOPA DIOXYGENASE EXTRADIOL-LIKE PROTEIN"/>
    <property type="match status" value="1"/>
</dbReference>
<evidence type="ECO:0000313" key="7">
    <source>
        <dbReference type="EMBL" id="GHE25957.1"/>
    </source>
</evidence>
<dbReference type="CDD" id="cd07363">
    <property type="entry name" value="45_DOPA_Dioxygenase"/>
    <property type="match status" value="1"/>
</dbReference>
<evidence type="ECO:0000256" key="1">
    <source>
        <dbReference type="ARBA" id="ARBA00001947"/>
    </source>
</evidence>
<sequence>MATVPMPAAFLGHGSPMNTLERNRYTAAWRALGASVPKPRAILMVSAHWYVNATAVTAMPHPRTIHDFYGFPQALFDVQYPAPGAPELAGEVAELARPDHVGADLDSWGLDHGTWSVLAHAFPAADVPVAQLSINALKPAEYHFALGARLARLRERGVMLMGSGNVVHNLRAIDWRDRDGGFDWARRFDEHVREVLTLRPEDAPGLVRHPDYARAAPTPEHFLPLLYIAGFAAATGIAPQALVDGYAYGSLSMISYGVGVPCPPDAHGLPGSAPLPGAAPADGSNV</sequence>
<dbReference type="NCBIfam" id="NF007914">
    <property type="entry name" value="PRK10628.1"/>
    <property type="match status" value="1"/>
</dbReference>
<keyword evidence="7" id="KW-0223">Dioxygenase</keyword>
<reference evidence="7" key="2">
    <citation type="submission" date="2020-09" db="EMBL/GenBank/DDBJ databases">
        <authorList>
            <person name="Sun Q."/>
            <person name="Kim S."/>
        </authorList>
    </citation>
    <scope>NUCLEOTIDE SEQUENCE</scope>
    <source>
        <strain evidence="7">KCTC 32020</strain>
    </source>
</reference>
<dbReference type="InterPro" id="IPR004183">
    <property type="entry name" value="Xdiol_dOase_suB"/>
</dbReference>
<dbReference type="GO" id="GO:0008270">
    <property type="term" value="F:zinc ion binding"/>
    <property type="evidence" value="ECO:0007669"/>
    <property type="project" value="InterPro"/>
</dbReference>
<keyword evidence="4" id="KW-0862">Zinc</keyword>
<comment type="similarity">
    <text evidence="2">Belongs to the DODA-type extradiol aromatic ring-opening dioxygenase family.</text>
</comment>
<protein>
    <submittedName>
        <fullName evidence="7">Dioxygenase</fullName>
    </submittedName>
</protein>
<evidence type="ECO:0000259" key="6">
    <source>
        <dbReference type="Pfam" id="PF02900"/>
    </source>
</evidence>
<evidence type="ECO:0000256" key="3">
    <source>
        <dbReference type="ARBA" id="ARBA00022723"/>
    </source>
</evidence>
<evidence type="ECO:0000313" key="8">
    <source>
        <dbReference type="Proteomes" id="UP000636453"/>
    </source>
</evidence>
<keyword evidence="3" id="KW-0479">Metal-binding</keyword>
<dbReference type="GO" id="GO:0016702">
    <property type="term" value="F:oxidoreductase activity, acting on single donors with incorporation of molecular oxygen, incorporation of two atoms of oxygen"/>
    <property type="evidence" value="ECO:0007669"/>
    <property type="project" value="UniProtKB-ARBA"/>
</dbReference>
<keyword evidence="5" id="KW-0560">Oxidoreductase</keyword>
<comment type="cofactor">
    <cofactor evidence="1">
        <name>Zn(2+)</name>
        <dbReference type="ChEBI" id="CHEBI:29105"/>
    </cofactor>
</comment>
<dbReference type="RefSeq" id="WP_229814837.1">
    <property type="nucleotide sequence ID" value="NZ_BNCF01000001.1"/>
</dbReference>
<proteinExistence type="inferred from homology"/>
<dbReference type="Pfam" id="PF02900">
    <property type="entry name" value="LigB"/>
    <property type="match status" value="1"/>
</dbReference>
<organism evidence="7 8">
    <name type="scientific">Vulcaniibacterium thermophilum</name>
    <dbReference type="NCBI Taxonomy" id="1169913"/>
    <lineage>
        <taxon>Bacteria</taxon>
        <taxon>Pseudomonadati</taxon>
        <taxon>Pseudomonadota</taxon>
        <taxon>Gammaproteobacteria</taxon>
        <taxon>Lysobacterales</taxon>
        <taxon>Lysobacteraceae</taxon>
        <taxon>Vulcaniibacterium</taxon>
    </lineage>
</organism>
<dbReference type="SUPFAM" id="SSF53213">
    <property type="entry name" value="LigB-like"/>
    <property type="match status" value="1"/>
</dbReference>
<feature type="domain" description="Extradiol ring-cleavage dioxygenase class III enzyme subunit B" evidence="6">
    <location>
        <begin position="35"/>
        <end position="257"/>
    </location>
</feature>
<gene>
    <name evidence="7" type="ORF">GCM10007167_03730</name>
</gene>
<keyword evidence="8" id="KW-1185">Reference proteome</keyword>